<evidence type="ECO:0000256" key="1">
    <source>
        <dbReference type="ARBA" id="ARBA00023015"/>
    </source>
</evidence>
<evidence type="ECO:0000313" key="6">
    <source>
        <dbReference type="Proteomes" id="UP000007435"/>
    </source>
</evidence>
<dbReference type="PANTHER" id="PTHR30146">
    <property type="entry name" value="LACI-RELATED TRANSCRIPTIONAL REPRESSOR"/>
    <property type="match status" value="1"/>
</dbReference>
<dbReference type="KEGG" id="lby:Lbys_0003"/>
<evidence type="ECO:0000259" key="4">
    <source>
        <dbReference type="PROSITE" id="PS50932"/>
    </source>
</evidence>
<dbReference type="InterPro" id="IPR046335">
    <property type="entry name" value="LacI/GalR-like_sensor"/>
</dbReference>
<keyword evidence="1" id="KW-0805">Transcription regulation</keyword>
<dbReference type="AlphaFoldDB" id="E4RRH0"/>
<dbReference type="CDD" id="cd06267">
    <property type="entry name" value="PBP1_LacI_sugar_binding-like"/>
    <property type="match status" value="1"/>
</dbReference>
<dbReference type="Pfam" id="PF13377">
    <property type="entry name" value="Peripla_BP_3"/>
    <property type="match status" value="1"/>
</dbReference>
<evidence type="ECO:0000256" key="2">
    <source>
        <dbReference type="ARBA" id="ARBA00023125"/>
    </source>
</evidence>
<dbReference type="STRING" id="649349.Lbys_0003"/>
<keyword evidence="6" id="KW-1185">Reference proteome</keyword>
<dbReference type="OrthoDB" id="833520at2"/>
<dbReference type="Gene3D" id="1.10.260.40">
    <property type="entry name" value="lambda repressor-like DNA-binding domains"/>
    <property type="match status" value="1"/>
</dbReference>
<dbReference type="EMBL" id="CP002305">
    <property type="protein sequence ID" value="ADQ15799.1"/>
    <property type="molecule type" value="Genomic_DNA"/>
</dbReference>
<dbReference type="Proteomes" id="UP000007435">
    <property type="component" value="Chromosome"/>
</dbReference>
<name>E4RRH0_LEAB4</name>
<dbReference type="RefSeq" id="WP_013406857.1">
    <property type="nucleotide sequence ID" value="NC_014655.1"/>
</dbReference>
<accession>E4RRH0</accession>
<keyword evidence="2" id="KW-0238">DNA-binding</keyword>
<protein>
    <submittedName>
        <fullName evidence="5">Transcriptional regulator, LacI family</fullName>
    </submittedName>
</protein>
<dbReference type="InterPro" id="IPR010982">
    <property type="entry name" value="Lambda_DNA-bd_dom_sf"/>
</dbReference>
<dbReference type="HOGENOM" id="CLU_037628_6_0_10"/>
<evidence type="ECO:0000256" key="3">
    <source>
        <dbReference type="ARBA" id="ARBA00023163"/>
    </source>
</evidence>
<dbReference type="InterPro" id="IPR000843">
    <property type="entry name" value="HTH_LacI"/>
</dbReference>
<organism evidence="5 6">
    <name type="scientific">Leadbetterella byssophila (strain DSM 17132 / JCM 16389 / KACC 11308 / NBRC 106382 / 4M15)</name>
    <dbReference type="NCBI Taxonomy" id="649349"/>
    <lineage>
        <taxon>Bacteria</taxon>
        <taxon>Pseudomonadati</taxon>
        <taxon>Bacteroidota</taxon>
        <taxon>Cytophagia</taxon>
        <taxon>Cytophagales</taxon>
        <taxon>Leadbetterellaceae</taxon>
        <taxon>Leadbetterella</taxon>
    </lineage>
</organism>
<dbReference type="Gene3D" id="3.40.50.2300">
    <property type="match status" value="2"/>
</dbReference>
<reference key="1">
    <citation type="submission" date="2010-11" db="EMBL/GenBank/DDBJ databases">
        <title>The complete genome of Leadbetterella byssophila DSM 17132.</title>
        <authorList>
            <consortium name="US DOE Joint Genome Institute (JGI-PGF)"/>
            <person name="Lucas S."/>
            <person name="Copeland A."/>
            <person name="Lapidus A."/>
            <person name="Glavina del Rio T."/>
            <person name="Dalin E."/>
            <person name="Tice H."/>
            <person name="Bruce D."/>
            <person name="Goodwin L."/>
            <person name="Pitluck S."/>
            <person name="Kyrpides N."/>
            <person name="Mavromatis K."/>
            <person name="Ivanova N."/>
            <person name="Teshima H."/>
            <person name="Brettin T."/>
            <person name="Detter J.C."/>
            <person name="Han C."/>
            <person name="Tapia R."/>
            <person name="Land M."/>
            <person name="Hauser L."/>
            <person name="Markowitz V."/>
            <person name="Cheng J.-F."/>
            <person name="Hugenholtz P."/>
            <person name="Woyke T."/>
            <person name="Wu D."/>
            <person name="Tindall B."/>
            <person name="Pomrenke H.G."/>
            <person name="Brambilla E."/>
            <person name="Klenk H.-P."/>
            <person name="Eisen J.A."/>
        </authorList>
    </citation>
    <scope>NUCLEOTIDE SEQUENCE [LARGE SCALE GENOMIC DNA]</scope>
    <source>
        <strain>DSM 17132</strain>
    </source>
</reference>
<keyword evidence="3" id="KW-0804">Transcription</keyword>
<evidence type="ECO:0000313" key="5">
    <source>
        <dbReference type="EMBL" id="ADQ15799.1"/>
    </source>
</evidence>
<dbReference type="PROSITE" id="PS50932">
    <property type="entry name" value="HTH_LACI_2"/>
    <property type="match status" value="1"/>
</dbReference>
<dbReference type="PANTHER" id="PTHR30146:SF109">
    <property type="entry name" value="HTH-TYPE TRANSCRIPTIONAL REGULATOR GALS"/>
    <property type="match status" value="1"/>
</dbReference>
<proteinExistence type="predicted"/>
<dbReference type="Pfam" id="PF00356">
    <property type="entry name" value="LacI"/>
    <property type="match status" value="1"/>
</dbReference>
<dbReference type="SUPFAM" id="SSF53822">
    <property type="entry name" value="Periplasmic binding protein-like I"/>
    <property type="match status" value="1"/>
</dbReference>
<dbReference type="GO" id="GO:0003700">
    <property type="term" value="F:DNA-binding transcription factor activity"/>
    <property type="evidence" value="ECO:0007669"/>
    <property type="project" value="TreeGrafter"/>
</dbReference>
<reference evidence="5 6" key="2">
    <citation type="journal article" date="2011" name="Stand. Genomic Sci.">
        <title>Complete genome sequence of Leadbetterella byssophila type strain (4M15).</title>
        <authorList>
            <person name="Abt B."/>
            <person name="Teshima H."/>
            <person name="Lucas S."/>
            <person name="Lapidus A."/>
            <person name="Del Rio T.G."/>
            <person name="Nolan M."/>
            <person name="Tice H."/>
            <person name="Cheng J.F."/>
            <person name="Pitluck S."/>
            <person name="Liolios K."/>
            <person name="Pagani I."/>
            <person name="Ivanova N."/>
            <person name="Mavromatis K."/>
            <person name="Pati A."/>
            <person name="Tapia R."/>
            <person name="Han C."/>
            <person name="Goodwin L."/>
            <person name="Chen A."/>
            <person name="Palaniappan K."/>
            <person name="Land M."/>
            <person name="Hauser L."/>
            <person name="Chang Y.J."/>
            <person name="Jeffries C.D."/>
            <person name="Rohde M."/>
            <person name="Goker M."/>
            <person name="Tindall B.J."/>
            <person name="Detter J.C."/>
            <person name="Woyke T."/>
            <person name="Bristow J."/>
            <person name="Eisen J.A."/>
            <person name="Markowitz V."/>
            <person name="Hugenholtz P."/>
            <person name="Klenk H.P."/>
            <person name="Kyrpides N.C."/>
        </authorList>
    </citation>
    <scope>NUCLEOTIDE SEQUENCE [LARGE SCALE GENOMIC DNA]</scope>
    <source>
        <strain evidence="6">DSM 17132 / JCM 16389 / KACC 11308 / NBRC 106382 / 4M15</strain>
    </source>
</reference>
<gene>
    <name evidence="5" type="ordered locus">Lbys_0003</name>
</gene>
<dbReference type="InterPro" id="IPR028082">
    <property type="entry name" value="Peripla_BP_I"/>
</dbReference>
<feature type="domain" description="HTH lacI-type" evidence="4">
    <location>
        <begin position="5"/>
        <end position="59"/>
    </location>
</feature>
<dbReference type="SUPFAM" id="SSF47413">
    <property type="entry name" value="lambda repressor-like DNA-binding domains"/>
    <property type="match status" value="1"/>
</dbReference>
<dbReference type="SMART" id="SM00354">
    <property type="entry name" value="HTH_LACI"/>
    <property type="match status" value="1"/>
</dbReference>
<sequence>MEKPATIIDIAKALNISPSTVSRALNNHPSISSQTKEQVNELANKLNYHPNLTARNLLKKKSGIIGVVVPEITSYFFSTVITGIQDVVSSVGYKLIISQTNENFDEEKKLIHEMAQMRVEGLLVSPSFNTQGFEHLEDARKAGIPVVLFDRDIPGFESSKVFVDVYDGAYQAVKYLIEAGCQRIAHIAGPEHIPTFQERMSAYQNALKDYNRELYPELIIKSTGFSAEDGVEACEHLLSQSFDALFCVNDAVAIGAMHVLREKGYKIPEDISVIGYDDEPYSCYFSPGLTTIWQPVYDMGMLSSKILLDTITKEKQTIRKEILKPELVLRQSSVPLN</sequence>
<dbReference type="CDD" id="cd01392">
    <property type="entry name" value="HTH_LacI"/>
    <property type="match status" value="1"/>
</dbReference>
<dbReference type="GO" id="GO:0000976">
    <property type="term" value="F:transcription cis-regulatory region binding"/>
    <property type="evidence" value="ECO:0007669"/>
    <property type="project" value="TreeGrafter"/>
</dbReference>
<dbReference type="eggNOG" id="COG1609">
    <property type="taxonomic scope" value="Bacteria"/>
</dbReference>